<feature type="domain" description="YdhG-like" evidence="1">
    <location>
        <begin position="22"/>
        <end position="124"/>
    </location>
</feature>
<dbReference type="SUPFAM" id="SSF159888">
    <property type="entry name" value="YdhG-like"/>
    <property type="match status" value="1"/>
</dbReference>
<organism evidence="2 4">
    <name type="scientific">Labedella gwakjiensis</name>
    <dbReference type="NCBI Taxonomy" id="390269"/>
    <lineage>
        <taxon>Bacteria</taxon>
        <taxon>Bacillati</taxon>
        <taxon>Actinomycetota</taxon>
        <taxon>Actinomycetes</taxon>
        <taxon>Micrococcales</taxon>
        <taxon>Microbacteriaceae</taxon>
        <taxon>Labedella</taxon>
    </lineage>
</organism>
<dbReference type="EMBL" id="PYAU01000001">
    <property type="protein sequence ID" value="PSL38162.1"/>
    <property type="molecule type" value="Genomic_DNA"/>
</dbReference>
<evidence type="ECO:0000313" key="4">
    <source>
        <dbReference type="Proteomes" id="UP000241203"/>
    </source>
</evidence>
<keyword evidence="5" id="KW-1185">Reference proteome</keyword>
<evidence type="ECO:0000313" key="2">
    <source>
        <dbReference type="EMBL" id="PSL38162.1"/>
    </source>
</evidence>
<evidence type="ECO:0000313" key="3">
    <source>
        <dbReference type="EMBL" id="RUQ87290.1"/>
    </source>
</evidence>
<evidence type="ECO:0000313" key="5">
    <source>
        <dbReference type="Proteomes" id="UP000268291"/>
    </source>
</evidence>
<sequence>MERHTPEVDTYLASLDHPLAAQVSELRDAILALDARITERIKWKAPSFVVDGVDRVTFALRPGKGIELILHRGVAVRSDTDTFRFDDDSGLIRWATPDRGIISLADADAVQGHRDAVLWIVARWIDA</sequence>
<dbReference type="Pfam" id="PF08818">
    <property type="entry name" value="DUF1801"/>
    <property type="match status" value="1"/>
</dbReference>
<dbReference type="Gene3D" id="3.90.1150.200">
    <property type="match status" value="1"/>
</dbReference>
<reference evidence="2 4" key="1">
    <citation type="submission" date="2018-03" db="EMBL/GenBank/DDBJ databases">
        <title>Genomic Encyclopedia of Archaeal and Bacterial Type Strains, Phase II (KMG-II): from individual species to whole genera.</title>
        <authorList>
            <person name="Goeker M."/>
        </authorList>
    </citation>
    <scope>NUCLEOTIDE SEQUENCE [LARGE SCALE GENOMIC DNA]</scope>
    <source>
        <strain evidence="2 4">DSM 21548</strain>
    </source>
</reference>
<dbReference type="EMBL" id="RZGY01000001">
    <property type="protein sequence ID" value="RUQ87290.1"/>
    <property type="molecule type" value="Genomic_DNA"/>
</dbReference>
<dbReference type="InterPro" id="IPR014922">
    <property type="entry name" value="YdhG-like"/>
</dbReference>
<dbReference type="RefSeq" id="WP_106563214.1">
    <property type="nucleotide sequence ID" value="NZ_PYAU01000001.1"/>
</dbReference>
<name>A0A2P8GW26_9MICO</name>
<protein>
    <submittedName>
        <fullName evidence="3">DUF1801 domain-containing protein</fullName>
    </submittedName>
    <submittedName>
        <fullName evidence="2">Uncharacterized protein DUF1801</fullName>
    </submittedName>
</protein>
<dbReference type="OrthoDB" id="9811812at2"/>
<proteinExistence type="predicted"/>
<reference evidence="3 5" key="2">
    <citation type="submission" date="2018-12" db="EMBL/GenBank/DDBJ databases">
        <authorList>
            <person name="hu s."/>
            <person name="Xu Y."/>
            <person name="Xu B."/>
            <person name="Li F."/>
        </authorList>
    </citation>
    <scope>NUCLEOTIDE SEQUENCE [LARGE SCALE GENOMIC DNA]</scope>
    <source>
        <strain evidence="3 5">KSW2-17</strain>
    </source>
</reference>
<accession>A0A2P8GW26</accession>
<comment type="caution">
    <text evidence="2">The sequence shown here is derived from an EMBL/GenBank/DDBJ whole genome shotgun (WGS) entry which is preliminary data.</text>
</comment>
<gene>
    <name evidence="2" type="ORF">CLV49_1776</name>
    <name evidence="3" type="ORF">ELQ93_10325</name>
</gene>
<dbReference type="AlphaFoldDB" id="A0A2P8GW26"/>
<dbReference type="Proteomes" id="UP000268291">
    <property type="component" value="Unassembled WGS sequence"/>
</dbReference>
<evidence type="ECO:0000259" key="1">
    <source>
        <dbReference type="Pfam" id="PF08818"/>
    </source>
</evidence>
<dbReference type="Proteomes" id="UP000241203">
    <property type="component" value="Unassembled WGS sequence"/>
</dbReference>